<evidence type="ECO:0000259" key="3">
    <source>
        <dbReference type="Pfam" id="PF12850"/>
    </source>
</evidence>
<keyword evidence="2" id="KW-0479">Metal-binding</keyword>
<accession>A0A9X2DQ71</accession>
<dbReference type="GO" id="GO:0016787">
    <property type="term" value="F:hydrolase activity"/>
    <property type="evidence" value="ECO:0007669"/>
    <property type="project" value="UniProtKB-UniRule"/>
</dbReference>
<proteinExistence type="inferred from homology"/>
<evidence type="ECO:0000256" key="1">
    <source>
        <dbReference type="ARBA" id="ARBA00008950"/>
    </source>
</evidence>
<dbReference type="RefSeq" id="WP_251223827.1">
    <property type="nucleotide sequence ID" value="NZ_JAMBOL010000012.1"/>
</dbReference>
<comment type="caution">
    <text evidence="4">The sequence shown here is derived from an EMBL/GenBank/DDBJ whole genome shotgun (WGS) entry which is preliminary data.</text>
</comment>
<name>A0A9X2DQ71_9BACI</name>
<gene>
    <name evidence="4" type="ORF">M3202_13305</name>
</gene>
<comment type="similarity">
    <text evidence="1 2">Belongs to the metallophosphoesterase superfamily. YfcE family.</text>
</comment>
<dbReference type="Proteomes" id="UP001139179">
    <property type="component" value="Unassembled WGS sequence"/>
</dbReference>
<dbReference type="SUPFAM" id="SSF56300">
    <property type="entry name" value="Metallo-dependent phosphatases"/>
    <property type="match status" value="1"/>
</dbReference>
<evidence type="ECO:0000313" key="5">
    <source>
        <dbReference type="Proteomes" id="UP001139179"/>
    </source>
</evidence>
<sequence length="168" mass="18856">MKALILSDSHGLVEEVEAIISRHRAEVDLVLHCGDSELPEQHQALQQAIVVRGNCDASPFPDEWSETVLGVALYATHGHKYNVKMTYVTLSYRAEEVGAHIACFGHSHVATAFKENDIIYINPGSIRLPRDRKEGTYCLCERTETETIVTFYTKDGDVVEDMIYSFPL</sequence>
<protein>
    <recommendedName>
        <fullName evidence="2">Phosphoesterase</fullName>
        <ecNumber evidence="2">3.1.4.-</ecNumber>
    </recommendedName>
</protein>
<evidence type="ECO:0000313" key="4">
    <source>
        <dbReference type="EMBL" id="MCM3715061.1"/>
    </source>
</evidence>
<reference evidence="4" key="1">
    <citation type="submission" date="2022-05" db="EMBL/GenBank/DDBJ databases">
        <title>Comparative Genomics of Spacecraft Associated Microbes.</title>
        <authorList>
            <person name="Tran M.T."/>
            <person name="Wright A."/>
            <person name="Seuylemezian A."/>
            <person name="Eisen J."/>
            <person name="Coil D."/>
        </authorList>
    </citation>
    <scope>NUCLEOTIDE SEQUENCE</scope>
    <source>
        <strain evidence="4">214.1.1</strain>
    </source>
</reference>
<dbReference type="InterPro" id="IPR029052">
    <property type="entry name" value="Metallo-depent_PP-like"/>
</dbReference>
<dbReference type="EC" id="3.1.4.-" evidence="2"/>
<dbReference type="GO" id="GO:0046872">
    <property type="term" value="F:metal ion binding"/>
    <property type="evidence" value="ECO:0007669"/>
    <property type="project" value="UniProtKB-KW"/>
</dbReference>
<evidence type="ECO:0000256" key="2">
    <source>
        <dbReference type="RuleBase" id="RU362039"/>
    </source>
</evidence>
<organism evidence="4 5">
    <name type="scientific">Halalkalibacter oceani</name>
    <dbReference type="NCBI Taxonomy" id="1653776"/>
    <lineage>
        <taxon>Bacteria</taxon>
        <taxon>Bacillati</taxon>
        <taxon>Bacillota</taxon>
        <taxon>Bacilli</taxon>
        <taxon>Bacillales</taxon>
        <taxon>Bacillaceae</taxon>
        <taxon>Halalkalibacter</taxon>
    </lineage>
</organism>
<dbReference type="Pfam" id="PF12850">
    <property type="entry name" value="Metallophos_2"/>
    <property type="match status" value="1"/>
</dbReference>
<dbReference type="EMBL" id="JAMBOL010000012">
    <property type="protein sequence ID" value="MCM3715061.1"/>
    <property type="molecule type" value="Genomic_DNA"/>
</dbReference>
<dbReference type="NCBIfam" id="TIGR00040">
    <property type="entry name" value="yfcE"/>
    <property type="match status" value="1"/>
</dbReference>
<dbReference type="Gene3D" id="3.60.21.10">
    <property type="match status" value="1"/>
</dbReference>
<dbReference type="InterPro" id="IPR000979">
    <property type="entry name" value="Phosphodiesterase_MJ0936/Vps29"/>
</dbReference>
<dbReference type="InterPro" id="IPR024654">
    <property type="entry name" value="Calcineurin-like_PHP_lpxH"/>
</dbReference>
<keyword evidence="5" id="KW-1185">Reference proteome</keyword>
<comment type="cofactor">
    <cofactor evidence="2">
        <name>a divalent metal cation</name>
        <dbReference type="ChEBI" id="CHEBI:60240"/>
    </cofactor>
</comment>
<dbReference type="AlphaFoldDB" id="A0A9X2DQ71"/>
<dbReference type="PANTHER" id="PTHR11124">
    <property type="entry name" value="VACUOLAR SORTING PROTEIN VPS29"/>
    <property type="match status" value="1"/>
</dbReference>
<feature type="domain" description="Calcineurin-like phosphoesterase" evidence="3">
    <location>
        <begin position="1"/>
        <end position="141"/>
    </location>
</feature>